<dbReference type="Gene3D" id="1.10.287.2720">
    <property type="match status" value="1"/>
</dbReference>
<dbReference type="EMBL" id="MU864982">
    <property type="protein sequence ID" value="KAK4461880.1"/>
    <property type="molecule type" value="Genomic_DNA"/>
</dbReference>
<evidence type="ECO:0000256" key="5">
    <source>
        <dbReference type="RuleBase" id="RU003844"/>
    </source>
</evidence>
<keyword evidence="8" id="KW-1185">Reference proteome</keyword>
<dbReference type="PROSITE" id="PS01013">
    <property type="entry name" value="OSBP"/>
    <property type="match status" value="1"/>
</dbReference>
<evidence type="ECO:0000313" key="8">
    <source>
        <dbReference type="Proteomes" id="UP001321749"/>
    </source>
</evidence>
<accession>A0AAV9HPB4</accession>
<dbReference type="GO" id="GO:0005829">
    <property type="term" value="C:cytosol"/>
    <property type="evidence" value="ECO:0007669"/>
    <property type="project" value="TreeGrafter"/>
</dbReference>
<reference evidence="7" key="2">
    <citation type="submission" date="2023-06" db="EMBL/GenBank/DDBJ databases">
        <authorList>
            <consortium name="Lawrence Berkeley National Laboratory"/>
            <person name="Mondo S.J."/>
            <person name="Hensen N."/>
            <person name="Bonometti L."/>
            <person name="Westerberg I."/>
            <person name="Brannstrom I.O."/>
            <person name="Guillou S."/>
            <person name="Cros-Aarteil S."/>
            <person name="Calhoun S."/>
            <person name="Haridas S."/>
            <person name="Kuo A."/>
            <person name="Pangilinan J."/>
            <person name="Riley R."/>
            <person name="Labutti K."/>
            <person name="Andreopoulos B."/>
            <person name="Lipzen A."/>
            <person name="Chen C."/>
            <person name="Yanf M."/>
            <person name="Daum C."/>
            <person name="Ng V."/>
            <person name="Clum A."/>
            <person name="Steindorff A."/>
            <person name="Ohm R."/>
            <person name="Martin F."/>
            <person name="Silar P."/>
            <person name="Natvig D."/>
            <person name="Lalanne C."/>
            <person name="Gautier V."/>
            <person name="Ament-Velasquez S.L."/>
            <person name="Kruys A."/>
            <person name="Hutchinson M.I."/>
            <person name="Powell A.J."/>
            <person name="Barry K."/>
            <person name="Miller A.N."/>
            <person name="Grigoriev I.V."/>
            <person name="Debuchy R."/>
            <person name="Gladieux P."/>
            <person name="Thoren M.H."/>
            <person name="Johannesson H."/>
        </authorList>
    </citation>
    <scope>NUCLEOTIDE SEQUENCE</scope>
    <source>
        <strain evidence="7">PSN324</strain>
    </source>
</reference>
<dbReference type="InterPro" id="IPR037239">
    <property type="entry name" value="OSBP_sf"/>
</dbReference>
<protein>
    <submittedName>
        <fullName evidence="7">Oxysterol-binding protein-like protein OBPalpha</fullName>
    </submittedName>
</protein>
<feature type="compositionally biased region" description="Basic and acidic residues" evidence="6">
    <location>
        <begin position="459"/>
        <end position="470"/>
    </location>
</feature>
<dbReference type="PANTHER" id="PTHR10972">
    <property type="entry name" value="OXYSTEROL-BINDING PROTEIN-RELATED"/>
    <property type="match status" value="1"/>
</dbReference>
<dbReference type="InterPro" id="IPR000648">
    <property type="entry name" value="Oxysterol-bd"/>
</dbReference>
<dbReference type="Gene3D" id="2.40.160.120">
    <property type="match status" value="1"/>
</dbReference>
<comment type="caution">
    <text evidence="7">The sequence shown here is derived from an EMBL/GenBank/DDBJ whole genome shotgun (WGS) entry which is preliminary data.</text>
</comment>
<feature type="compositionally biased region" description="Acidic residues" evidence="6">
    <location>
        <begin position="527"/>
        <end position="538"/>
    </location>
</feature>
<feature type="region of interest" description="Disordered" evidence="6">
    <location>
        <begin position="1"/>
        <end position="27"/>
    </location>
</feature>
<feature type="compositionally biased region" description="Basic and acidic residues" evidence="6">
    <location>
        <begin position="495"/>
        <end position="514"/>
    </location>
</feature>
<dbReference type="FunFam" id="2.40.160.120:FF:000007">
    <property type="entry name" value="Oxysterol binding protein"/>
    <property type="match status" value="1"/>
</dbReference>
<dbReference type="Proteomes" id="UP001321749">
    <property type="component" value="Unassembled WGS sequence"/>
</dbReference>
<dbReference type="GO" id="GO:0016020">
    <property type="term" value="C:membrane"/>
    <property type="evidence" value="ECO:0007669"/>
    <property type="project" value="TreeGrafter"/>
</dbReference>
<reference evidence="7" key="1">
    <citation type="journal article" date="2023" name="Mol. Phylogenet. Evol.">
        <title>Genome-scale phylogeny and comparative genomics of the fungal order Sordariales.</title>
        <authorList>
            <person name="Hensen N."/>
            <person name="Bonometti L."/>
            <person name="Westerberg I."/>
            <person name="Brannstrom I.O."/>
            <person name="Guillou S."/>
            <person name="Cros-Aarteil S."/>
            <person name="Calhoun S."/>
            <person name="Haridas S."/>
            <person name="Kuo A."/>
            <person name="Mondo S."/>
            <person name="Pangilinan J."/>
            <person name="Riley R."/>
            <person name="LaButti K."/>
            <person name="Andreopoulos B."/>
            <person name="Lipzen A."/>
            <person name="Chen C."/>
            <person name="Yan M."/>
            <person name="Daum C."/>
            <person name="Ng V."/>
            <person name="Clum A."/>
            <person name="Steindorff A."/>
            <person name="Ohm R.A."/>
            <person name="Martin F."/>
            <person name="Silar P."/>
            <person name="Natvig D.O."/>
            <person name="Lalanne C."/>
            <person name="Gautier V."/>
            <person name="Ament-Velasquez S.L."/>
            <person name="Kruys A."/>
            <person name="Hutchinson M.I."/>
            <person name="Powell A.J."/>
            <person name="Barry K."/>
            <person name="Miller A.N."/>
            <person name="Grigoriev I.V."/>
            <person name="Debuchy R."/>
            <person name="Gladieux P."/>
            <person name="Hiltunen Thoren M."/>
            <person name="Johannesson H."/>
        </authorList>
    </citation>
    <scope>NUCLEOTIDE SEQUENCE</scope>
    <source>
        <strain evidence="7">PSN324</strain>
    </source>
</reference>
<dbReference type="GO" id="GO:0006869">
    <property type="term" value="P:lipid transport"/>
    <property type="evidence" value="ECO:0007669"/>
    <property type="project" value="UniProtKB-KW"/>
</dbReference>
<evidence type="ECO:0000256" key="2">
    <source>
        <dbReference type="ARBA" id="ARBA00022448"/>
    </source>
</evidence>
<sequence>MGLVPGRRRATSNASSRSSADGAEQVEDDTLVVEPDQGNVLSHIISQLRPGADLSRVVLPTFILEPRSMLERITNFMCHPEMLLPIPTIDDPVERFLGVVKFYLSGWHIRPPGVKKPLNPILGEIYTCYWDFPDGTRGYYISEQTSHHPPKSSYFYMVPGHNIRVDGTLKPRSKFLGNSAASMMEGTAILTIMNRGKDPQKGERYTLTQPNMYARGILFGKMKYELGDHSYVRCPETGLVADVEFKTKGWVSGTYNAIGGTIRNEHTGEALYEISGLWSEEMFIKNLKTGQKDMFFNALRAKPSPPVARPLEEQEERESQKLWAKVAQAVKDRNHELATDEKTKIEEVQREEAAARANDGVEWHPKLFRRVKGGPGAAEEGEEDLEWIINAHIDATTPEKQAAQIMAIYPIVKGQKFEPKNVIPPRASLSDPAARPLTLISKDDDLINFSEDQPSTVDKTAETRTLEHKPAGPKPPLDPSHESTVEIQELLAATGERKKEGPLIDFHNDLKKDLPVGGPCRSNTDDSHDEDEFVDARD</sequence>
<dbReference type="Pfam" id="PF01237">
    <property type="entry name" value="Oxysterol_BP"/>
    <property type="match status" value="2"/>
</dbReference>
<evidence type="ECO:0000256" key="1">
    <source>
        <dbReference type="ARBA" id="ARBA00008842"/>
    </source>
</evidence>
<feature type="compositionally biased region" description="Basic residues" evidence="6">
    <location>
        <begin position="1"/>
        <end position="10"/>
    </location>
</feature>
<dbReference type="PANTHER" id="PTHR10972:SF102">
    <property type="entry name" value="OXYSTEROL-BINDING PROTEIN"/>
    <property type="match status" value="1"/>
</dbReference>
<dbReference type="AlphaFoldDB" id="A0AAV9HPB4"/>
<feature type="compositionally biased region" description="Low complexity" evidence="6">
    <location>
        <begin position="11"/>
        <end position="20"/>
    </location>
</feature>
<keyword evidence="3" id="KW-0445">Lipid transport</keyword>
<gene>
    <name evidence="7" type="ORF">QBC42DRAFT_87474</name>
</gene>
<evidence type="ECO:0000256" key="4">
    <source>
        <dbReference type="ARBA" id="ARBA00023121"/>
    </source>
</evidence>
<comment type="similarity">
    <text evidence="1 5">Belongs to the OSBP family.</text>
</comment>
<keyword evidence="2" id="KW-0813">Transport</keyword>
<dbReference type="Gene3D" id="3.30.70.3490">
    <property type="match status" value="1"/>
</dbReference>
<evidence type="ECO:0000313" key="7">
    <source>
        <dbReference type="EMBL" id="KAK4461880.1"/>
    </source>
</evidence>
<keyword evidence="4" id="KW-0446">Lipid-binding</keyword>
<dbReference type="GO" id="GO:0032934">
    <property type="term" value="F:sterol binding"/>
    <property type="evidence" value="ECO:0007669"/>
    <property type="project" value="TreeGrafter"/>
</dbReference>
<organism evidence="7 8">
    <name type="scientific">Cladorrhinum samala</name>
    <dbReference type="NCBI Taxonomy" id="585594"/>
    <lineage>
        <taxon>Eukaryota</taxon>
        <taxon>Fungi</taxon>
        <taxon>Dikarya</taxon>
        <taxon>Ascomycota</taxon>
        <taxon>Pezizomycotina</taxon>
        <taxon>Sordariomycetes</taxon>
        <taxon>Sordariomycetidae</taxon>
        <taxon>Sordariales</taxon>
        <taxon>Podosporaceae</taxon>
        <taxon>Cladorrhinum</taxon>
    </lineage>
</organism>
<dbReference type="FunFam" id="1.10.287.2720:FF:000001">
    <property type="entry name" value="Oxysterol-binding OBPalpha"/>
    <property type="match status" value="1"/>
</dbReference>
<dbReference type="SUPFAM" id="SSF144000">
    <property type="entry name" value="Oxysterol-binding protein-like"/>
    <property type="match status" value="1"/>
</dbReference>
<dbReference type="GO" id="GO:0032541">
    <property type="term" value="C:cortical endoplasmic reticulum"/>
    <property type="evidence" value="ECO:0007669"/>
    <property type="project" value="TreeGrafter"/>
</dbReference>
<dbReference type="InterPro" id="IPR018494">
    <property type="entry name" value="Oxysterol-bd_CS"/>
</dbReference>
<feature type="region of interest" description="Disordered" evidence="6">
    <location>
        <begin position="448"/>
        <end position="538"/>
    </location>
</feature>
<name>A0AAV9HPB4_9PEZI</name>
<evidence type="ECO:0000256" key="6">
    <source>
        <dbReference type="SAM" id="MobiDB-lite"/>
    </source>
</evidence>
<evidence type="ECO:0000256" key="3">
    <source>
        <dbReference type="ARBA" id="ARBA00023055"/>
    </source>
</evidence>
<proteinExistence type="inferred from homology"/>